<sequence>MTIDVEVHTTIERARPQVARYCCDPDNITAWCANIQAVHWETPPPLDVGTRIRLTSGFLGRTVEHTSEVAELVAGELLVMRSLLTETTYRWTDSDEGGTWMTVRNRGEPTAYPGLAAPIIATAIRRATANDLDRLKSILEAR</sequence>
<dbReference type="Proteomes" id="UP000220914">
    <property type="component" value="Unassembled WGS sequence"/>
</dbReference>
<gene>
    <name evidence="2" type="ORF">CQY20_13350</name>
    <name evidence="1" type="ORF">MAGR_53050</name>
</gene>
<comment type="caution">
    <text evidence="2">The sequence shown here is derived from an EMBL/GenBank/DDBJ whole genome shotgun (WGS) entry which is preliminary data.</text>
</comment>
<evidence type="ECO:0000313" key="4">
    <source>
        <dbReference type="Proteomes" id="UP000465302"/>
    </source>
</evidence>
<evidence type="ECO:0000313" key="1">
    <source>
        <dbReference type="EMBL" id="GFG53864.1"/>
    </source>
</evidence>
<dbReference type="Gene3D" id="3.30.530.20">
    <property type="match status" value="1"/>
</dbReference>
<dbReference type="SUPFAM" id="SSF55961">
    <property type="entry name" value="Bet v1-like"/>
    <property type="match status" value="1"/>
</dbReference>
<dbReference type="InterPro" id="IPR023393">
    <property type="entry name" value="START-like_dom_sf"/>
</dbReference>
<dbReference type="RefSeq" id="WP_097940557.1">
    <property type="nucleotide sequence ID" value="NZ_BLKS01000001.1"/>
</dbReference>
<protein>
    <submittedName>
        <fullName evidence="2">ATPase</fullName>
    </submittedName>
</protein>
<evidence type="ECO:0000313" key="2">
    <source>
        <dbReference type="EMBL" id="PEG38416.1"/>
    </source>
</evidence>
<organism evidence="2 3">
    <name type="scientific">Mycolicibacterium agri</name>
    <name type="common">Mycobacterium agri</name>
    <dbReference type="NCBI Taxonomy" id="36811"/>
    <lineage>
        <taxon>Bacteria</taxon>
        <taxon>Bacillati</taxon>
        <taxon>Actinomycetota</taxon>
        <taxon>Actinomycetes</taxon>
        <taxon>Mycobacteriales</taxon>
        <taxon>Mycobacteriaceae</taxon>
        <taxon>Mycolicibacterium</taxon>
    </lineage>
</organism>
<dbReference type="InterPro" id="IPR019587">
    <property type="entry name" value="Polyketide_cyclase/dehydratase"/>
</dbReference>
<reference evidence="2 3" key="1">
    <citation type="submission" date="2017-10" db="EMBL/GenBank/DDBJ databases">
        <title>The new phylogeny of genus Mycobacterium.</title>
        <authorList>
            <person name="Tortoli E."/>
            <person name="Trovato A."/>
            <person name="Cirillo D.M."/>
        </authorList>
    </citation>
    <scope>NUCLEOTIDE SEQUENCE [LARGE SCALE GENOMIC DNA]</scope>
    <source>
        <strain evidence="2 3">CCUG37673</strain>
    </source>
</reference>
<reference evidence="1" key="3">
    <citation type="submission" date="2020-02" db="EMBL/GenBank/DDBJ databases">
        <authorList>
            <person name="Matsumoto Y."/>
            <person name="Motooka D."/>
            <person name="Nakamura S."/>
        </authorList>
    </citation>
    <scope>NUCLEOTIDE SEQUENCE</scope>
    <source>
        <strain evidence="1">JCM 6377</strain>
    </source>
</reference>
<evidence type="ECO:0000313" key="3">
    <source>
        <dbReference type="Proteomes" id="UP000220914"/>
    </source>
</evidence>
<dbReference type="Proteomes" id="UP000465302">
    <property type="component" value="Unassembled WGS sequence"/>
</dbReference>
<dbReference type="OrthoDB" id="2898773at2"/>
<dbReference type="AlphaFoldDB" id="A0A2A7N3E3"/>
<reference evidence="1 4" key="2">
    <citation type="journal article" date="2019" name="Emerg. Microbes Infect.">
        <title>Comprehensive subspecies identification of 175 nontuberculous mycobacteria species based on 7547 genomic profiles.</title>
        <authorList>
            <person name="Matsumoto Y."/>
            <person name="Kinjo T."/>
            <person name="Motooka D."/>
            <person name="Nabeya D."/>
            <person name="Jung N."/>
            <person name="Uechi K."/>
            <person name="Horii T."/>
            <person name="Iida T."/>
            <person name="Fujita J."/>
            <person name="Nakamura S."/>
        </authorList>
    </citation>
    <scope>NUCLEOTIDE SEQUENCE [LARGE SCALE GENOMIC DNA]</scope>
    <source>
        <strain evidence="1 4">JCM 6377</strain>
    </source>
</reference>
<dbReference type="EMBL" id="PDCP01000020">
    <property type="protein sequence ID" value="PEG38416.1"/>
    <property type="molecule type" value="Genomic_DNA"/>
</dbReference>
<keyword evidence="3" id="KW-1185">Reference proteome</keyword>
<dbReference type="EMBL" id="BLKS01000001">
    <property type="protein sequence ID" value="GFG53864.1"/>
    <property type="molecule type" value="Genomic_DNA"/>
</dbReference>
<dbReference type="Pfam" id="PF10604">
    <property type="entry name" value="Polyketide_cyc2"/>
    <property type="match status" value="1"/>
</dbReference>
<proteinExistence type="predicted"/>
<name>A0A2A7N3E3_MYCAG</name>
<accession>A0A2A7N3E3</accession>